<dbReference type="PATRIC" id="fig|907348.3.peg.2838"/>
<evidence type="ECO:0000256" key="1">
    <source>
        <dbReference type="ARBA" id="ARBA00005594"/>
    </source>
</evidence>
<keyword evidence="7 10" id="KW-0030">Aminoacyl-tRNA synthetase</keyword>
<keyword evidence="5 10" id="KW-0067">ATP-binding</keyword>
<reference evidence="12 13" key="1">
    <citation type="submission" date="2011-09" db="EMBL/GenBank/DDBJ databases">
        <title>The draft genome of Treponema saccharophilum DSM 2985.</title>
        <authorList>
            <consortium name="US DOE Joint Genome Institute (JGI-PGF)"/>
            <person name="Lucas S."/>
            <person name="Copeland A."/>
            <person name="Lapidus A."/>
            <person name="Glavina del Rio T."/>
            <person name="Dalin E."/>
            <person name="Tice H."/>
            <person name="Bruce D."/>
            <person name="Goodwin L."/>
            <person name="Pitluck S."/>
            <person name="Peters L."/>
            <person name="Kyrpides N."/>
            <person name="Mavromatis K."/>
            <person name="Ivanova N."/>
            <person name="Markowitz V."/>
            <person name="Cheng J.-F."/>
            <person name="Hugenholtz P."/>
            <person name="Woyke T."/>
            <person name="Wu D."/>
            <person name="Gronow S."/>
            <person name="Wellnitz S."/>
            <person name="Brambilla E."/>
            <person name="Klenk H.-P."/>
            <person name="Eisen J.A."/>
        </authorList>
    </citation>
    <scope>NUCLEOTIDE SEQUENCE [LARGE SCALE GENOMIC DNA]</scope>
    <source>
        <strain evidence="12 13">DSM 2985</strain>
    </source>
</reference>
<evidence type="ECO:0000256" key="3">
    <source>
        <dbReference type="ARBA" id="ARBA00022598"/>
    </source>
</evidence>
<dbReference type="eggNOG" id="COG0180">
    <property type="taxonomic scope" value="Bacteria"/>
</dbReference>
<dbReference type="InterPro" id="IPR002305">
    <property type="entry name" value="aa-tRNA-synth_Ic"/>
</dbReference>
<evidence type="ECO:0000256" key="8">
    <source>
        <dbReference type="ARBA" id="ARBA00049929"/>
    </source>
</evidence>
<dbReference type="Pfam" id="PF00579">
    <property type="entry name" value="tRNA-synt_1b"/>
    <property type="match status" value="1"/>
</dbReference>
<dbReference type="NCBIfam" id="TIGR00233">
    <property type="entry name" value="trpS"/>
    <property type="match status" value="1"/>
</dbReference>
<accession>H7EPD9</accession>
<keyword evidence="3 10" id="KW-0436">Ligase</keyword>
<evidence type="ECO:0000256" key="7">
    <source>
        <dbReference type="ARBA" id="ARBA00023146"/>
    </source>
</evidence>
<proteinExistence type="inferred from homology"/>
<name>H7EPD9_9SPIR</name>
<protein>
    <recommendedName>
        <fullName evidence="2 9">Tryptophan--tRNA ligase</fullName>
        <ecNumber evidence="2 9">6.1.1.2</ecNumber>
    </recommendedName>
</protein>
<gene>
    <name evidence="12" type="ORF">TresaDRAFT_0245</name>
</gene>
<comment type="caution">
    <text evidence="12">The sequence shown here is derived from an EMBL/GenBank/DDBJ whole genome shotgun (WGS) entry which is preliminary data.</text>
</comment>
<evidence type="ECO:0000313" key="13">
    <source>
        <dbReference type="Proteomes" id="UP000003571"/>
    </source>
</evidence>
<dbReference type="Gene3D" id="3.40.50.620">
    <property type="entry name" value="HUPs"/>
    <property type="match status" value="1"/>
</dbReference>
<keyword evidence="4 10" id="KW-0547">Nucleotide-binding</keyword>
<evidence type="ECO:0000256" key="9">
    <source>
        <dbReference type="NCBIfam" id="TIGR00233"/>
    </source>
</evidence>
<dbReference type="SUPFAM" id="SSF52374">
    <property type="entry name" value="Nucleotidylyl transferase"/>
    <property type="match status" value="1"/>
</dbReference>
<evidence type="ECO:0000256" key="11">
    <source>
        <dbReference type="SAM" id="Coils"/>
    </source>
</evidence>
<dbReference type="GO" id="GO:0005524">
    <property type="term" value="F:ATP binding"/>
    <property type="evidence" value="ECO:0007669"/>
    <property type="project" value="UniProtKB-KW"/>
</dbReference>
<evidence type="ECO:0000256" key="4">
    <source>
        <dbReference type="ARBA" id="ARBA00022741"/>
    </source>
</evidence>
<evidence type="ECO:0000256" key="6">
    <source>
        <dbReference type="ARBA" id="ARBA00022917"/>
    </source>
</evidence>
<feature type="coiled-coil region" evidence="11">
    <location>
        <begin position="317"/>
        <end position="366"/>
    </location>
</feature>
<dbReference type="GO" id="GO:0004830">
    <property type="term" value="F:tryptophan-tRNA ligase activity"/>
    <property type="evidence" value="ECO:0007669"/>
    <property type="project" value="UniProtKB-UniRule"/>
</dbReference>
<dbReference type="PANTHER" id="PTHR43766">
    <property type="entry name" value="TRYPTOPHAN--TRNA LIGASE, MITOCHONDRIAL"/>
    <property type="match status" value="1"/>
</dbReference>
<dbReference type="InterPro" id="IPR014729">
    <property type="entry name" value="Rossmann-like_a/b/a_fold"/>
</dbReference>
<comment type="catalytic activity">
    <reaction evidence="8">
        <text>tRNA(Trp) + L-tryptophan + ATP = L-tryptophyl-tRNA(Trp) + AMP + diphosphate + H(+)</text>
        <dbReference type="Rhea" id="RHEA:24080"/>
        <dbReference type="Rhea" id="RHEA-COMP:9671"/>
        <dbReference type="Rhea" id="RHEA-COMP:9705"/>
        <dbReference type="ChEBI" id="CHEBI:15378"/>
        <dbReference type="ChEBI" id="CHEBI:30616"/>
        <dbReference type="ChEBI" id="CHEBI:33019"/>
        <dbReference type="ChEBI" id="CHEBI:57912"/>
        <dbReference type="ChEBI" id="CHEBI:78442"/>
        <dbReference type="ChEBI" id="CHEBI:78535"/>
        <dbReference type="ChEBI" id="CHEBI:456215"/>
        <dbReference type="EC" id="6.1.1.2"/>
    </reaction>
</comment>
<dbReference type="Proteomes" id="UP000003571">
    <property type="component" value="Unassembled WGS sequence"/>
</dbReference>
<dbReference type="Gene3D" id="1.10.240.10">
    <property type="entry name" value="Tyrosyl-Transfer RNA Synthetase"/>
    <property type="match status" value="1"/>
</dbReference>
<dbReference type="InterPro" id="IPR050203">
    <property type="entry name" value="Trp-tRNA_synthetase"/>
</dbReference>
<organism evidence="12 13">
    <name type="scientific">Treponema saccharophilum DSM 2985</name>
    <dbReference type="NCBI Taxonomy" id="907348"/>
    <lineage>
        <taxon>Bacteria</taxon>
        <taxon>Pseudomonadati</taxon>
        <taxon>Spirochaetota</taxon>
        <taxon>Spirochaetia</taxon>
        <taxon>Spirochaetales</taxon>
        <taxon>Treponemataceae</taxon>
        <taxon>Treponema</taxon>
    </lineage>
</organism>
<dbReference type="InterPro" id="IPR002306">
    <property type="entry name" value="Trp-tRNA-ligase"/>
</dbReference>
<dbReference type="GO" id="GO:0006436">
    <property type="term" value="P:tryptophanyl-tRNA aminoacylation"/>
    <property type="evidence" value="ECO:0007669"/>
    <property type="project" value="UniProtKB-UniRule"/>
</dbReference>
<dbReference type="PANTHER" id="PTHR43766:SF1">
    <property type="entry name" value="TRYPTOPHAN--TRNA LIGASE, MITOCHONDRIAL"/>
    <property type="match status" value="1"/>
</dbReference>
<dbReference type="GO" id="GO:0005737">
    <property type="term" value="C:cytoplasm"/>
    <property type="evidence" value="ECO:0007669"/>
    <property type="project" value="UniProtKB-UniRule"/>
</dbReference>
<dbReference type="STRING" id="907348.TresaDRAFT_0245"/>
<dbReference type="EC" id="6.1.1.2" evidence="2 9"/>
<evidence type="ECO:0000256" key="5">
    <source>
        <dbReference type="ARBA" id="ARBA00022840"/>
    </source>
</evidence>
<dbReference type="InterPro" id="IPR001412">
    <property type="entry name" value="aa-tRNA-synth_I_CS"/>
</dbReference>
<dbReference type="PRINTS" id="PR01039">
    <property type="entry name" value="TRNASYNTHTRP"/>
</dbReference>
<dbReference type="RefSeq" id="WP_002706460.1">
    <property type="nucleotide sequence ID" value="NZ_AGRW01000054.1"/>
</dbReference>
<evidence type="ECO:0000313" key="12">
    <source>
        <dbReference type="EMBL" id="EIC00772.1"/>
    </source>
</evidence>
<evidence type="ECO:0000256" key="2">
    <source>
        <dbReference type="ARBA" id="ARBA00013161"/>
    </source>
</evidence>
<comment type="similarity">
    <text evidence="1 10">Belongs to the class-I aminoacyl-tRNA synthetase family.</text>
</comment>
<dbReference type="EMBL" id="AGRW01000054">
    <property type="protein sequence ID" value="EIC00772.1"/>
    <property type="molecule type" value="Genomic_DNA"/>
</dbReference>
<dbReference type="PROSITE" id="PS00178">
    <property type="entry name" value="AA_TRNA_LIGASE_I"/>
    <property type="match status" value="1"/>
</dbReference>
<keyword evidence="11" id="KW-0175">Coiled coil</keyword>
<keyword evidence="13" id="KW-1185">Reference proteome</keyword>
<keyword evidence="6 10" id="KW-0648">Protein biosynthesis</keyword>
<dbReference type="FunFam" id="1.10.240.10:FF:000005">
    <property type="entry name" value="Tryptophan--tRNA ligase"/>
    <property type="match status" value="1"/>
</dbReference>
<dbReference type="OrthoDB" id="9801042at2"/>
<evidence type="ECO:0000256" key="10">
    <source>
        <dbReference type="RuleBase" id="RU363036"/>
    </source>
</evidence>
<sequence>MAEETNVSNETNYSEPNDNASFLAAVERSKKVEADILVNPKKYRVLTGDRPTGRLHIGHYFGSLQNRVRLQNLGVPTMILIADYQVLTDHDAFDKIAENTRQLAIDYLAAGIVPGDDVMIFPHSYIPEANQLMLPFLTLVSNSELSRNPTVKDEIQKSELSVINAGMYTYPVHQACDILFCKGNVVPVGKDQLPHLEITANIARRFNKKFCKKGEPIFPIPTALLSKTPMIQGLDGSKKMSKSLGNTVMLSATADETAKLIKKAKTDTERLITYDPENRPEVANLLRIISLCTNEEPSAIAERLGEGGGGALKNALTEALNETLRPLREKRAQLEKEPEYIRQVLLSGAEKARAIAEQTLKEVRRAMNMEI</sequence>
<dbReference type="CDD" id="cd00806">
    <property type="entry name" value="TrpRS_core"/>
    <property type="match status" value="1"/>
</dbReference>
<dbReference type="AlphaFoldDB" id="H7EPD9"/>